<comment type="caution">
    <text evidence="3">The sequence shown here is derived from an EMBL/GenBank/DDBJ whole genome shotgun (WGS) entry which is preliminary data.</text>
</comment>
<dbReference type="InterPro" id="IPR009057">
    <property type="entry name" value="Homeodomain-like_sf"/>
</dbReference>
<keyword evidence="4" id="KW-1185">Reference proteome</keyword>
<dbReference type="InterPro" id="IPR038717">
    <property type="entry name" value="Tc1-like_DDE_dom"/>
</dbReference>
<evidence type="ECO:0000313" key="4">
    <source>
        <dbReference type="Proteomes" id="UP000214646"/>
    </source>
</evidence>
<dbReference type="GO" id="GO:0003676">
    <property type="term" value="F:nucleic acid binding"/>
    <property type="evidence" value="ECO:0007669"/>
    <property type="project" value="InterPro"/>
</dbReference>
<evidence type="ECO:0000313" key="3">
    <source>
        <dbReference type="EMBL" id="OWK41103.1"/>
    </source>
</evidence>
<dbReference type="InterPro" id="IPR047655">
    <property type="entry name" value="Transpos_IS630-like"/>
</dbReference>
<organism evidence="3 4">
    <name type="scientific">Fimbriiglobus ruber</name>
    <dbReference type="NCBI Taxonomy" id="1908690"/>
    <lineage>
        <taxon>Bacteria</taxon>
        <taxon>Pseudomonadati</taxon>
        <taxon>Planctomycetota</taxon>
        <taxon>Planctomycetia</taxon>
        <taxon>Gemmatales</taxon>
        <taxon>Gemmataceae</taxon>
        <taxon>Fimbriiglobus</taxon>
    </lineage>
</organism>
<feature type="domain" description="Tc1-like transposase DDE" evidence="1">
    <location>
        <begin position="135"/>
        <end position="269"/>
    </location>
</feature>
<name>A0A225DJH8_9BACT</name>
<accession>A0A225DJH8</accession>
<dbReference type="SUPFAM" id="SSF46689">
    <property type="entry name" value="Homeodomain-like"/>
    <property type="match status" value="1"/>
</dbReference>
<dbReference type="Proteomes" id="UP000214646">
    <property type="component" value="Unassembled WGS sequence"/>
</dbReference>
<evidence type="ECO:0000259" key="2">
    <source>
        <dbReference type="Pfam" id="PF13592"/>
    </source>
</evidence>
<sequence length="313" mass="35882">MVARILGVTPTSLHRWRRMGRQTDGLVAKPASGAKRRLSSAQLAELERLLSKGATAHGFPNELWTAARVAKIILRHFGVPYHHAYVRRLLRRRLHWTSHKPQRRARPRNDKEVERWKADEFPRILREAYRRRAHIAFLDESGFMLQPLVRRTLAPRGKRVVMRCSAKHDRVSAISCVTLSPKAMHVGLYSALYRNRNVHGEEVVEFLTHLTHKVPGEWTVVWDGNNIHSKSKVVKTWLAQHSKVVVEDFPSYDPQNNPDEWVWSGAKYGTLCNLCPADLEELFKSVLQALEELKHQPSLLASFVLDAGVPLCL</sequence>
<evidence type="ECO:0000259" key="1">
    <source>
        <dbReference type="Pfam" id="PF13358"/>
    </source>
</evidence>
<reference evidence="4" key="1">
    <citation type="submission" date="2017-06" db="EMBL/GenBank/DDBJ databases">
        <title>Genome analysis of Fimbriiglobus ruber SP5, the first member of the order Planctomycetales with confirmed chitinolytic capability.</title>
        <authorList>
            <person name="Ravin N.V."/>
            <person name="Rakitin A.L."/>
            <person name="Ivanova A.A."/>
            <person name="Beletsky A.V."/>
            <person name="Kulichevskaya I.S."/>
            <person name="Mardanov A.V."/>
            <person name="Dedysh S.N."/>
        </authorList>
    </citation>
    <scope>NUCLEOTIDE SEQUENCE [LARGE SCALE GENOMIC DNA]</scope>
    <source>
        <strain evidence="4">SP5</strain>
    </source>
</reference>
<protein>
    <submittedName>
        <fullName evidence="3">Mobile element protein</fullName>
    </submittedName>
</protein>
<dbReference type="Gene3D" id="3.30.420.10">
    <property type="entry name" value="Ribonuclease H-like superfamily/Ribonuclease H"/>
    <property type="match status" value="1"/>
</dbReference>
<proteinExistence type="predicted"/>
<dbReference type="InterPro" id="IPR025959">
    <property type="entry name" value="Winged_HTH_dom"/>
</dbReference>
<dbReference type="Pfam" id="PF13358">
    <property type="entry name" value="DDE_3"/>
    <property type="match status" value="1"/>
</dbReference>
<dbReference type="InterPro" id="IPR036397">
    <property type="entry name" value="RNaseH_sf"/>
</dbReference>
<dbReference type="NCBIfam" id="NF033545">
    <property type="entry name" value="transpos_IS630"/>
    <property type="match status" value="1"/>
</dbReference>
<feature type="domain" description="Winged helix-turn helix" evidence="2">
    <location>
        <begin position="61"/>
        <end position="119"/>
    </location>
</feature>
<dbReference type="AlphaFoldDB" id="A0A225DJH8"/>
<dbReference type="EMBL" id="NIDE01000007">
    <property type="protein sequence ID" value="OWK41103.1"/>
    <property type="molecule type" value="Genomic_DNA"/>
</dbReference>
<dbReference type="Pfam" id="PF13592">
    <property type="entry name" value="HTH_33"/>
    <property type="match status" value="1"/>
</dbReference>
<gene>
    <name evidence="3" type="ORF">FRUB_04995</name>
</gene>